<name>A0A8J3I9V0_9CHLR</name>
<dbReference type="AlphaFoldDB" id="A0A8J3I9V0"/>
<accession>A0A8J3I9V0</accession>
<organism evidence="1 2">
    <name type="scientific">Ktedonospora formicarum</name>
    <dbReference type="NCBI Taxonomy" id="2778364"/>
    <lineage>
        <taxon>Bacteria</taxon>
        <taxon>Bacillati</taxon>
        <taxon>Chloroflexota</taxon>
        <taxon>Ktedonobacteria</taxon>
        <taxon>Ktedonobacterales</taxon>
        <taxon>Ktedonobacteraceae</taxon>
        <taxon>Ktedonospora</taxon>
    </lineage>
</organism>
<dbReference type="RefSeq" id="WP_220198961.1">
    <property type="nucleotide sequence ID" value="NZ_BNJF01000006.1"/>
</dbReference>
<dbReference type="EMBL" id="BNJF01000006">
    <property type="protein sequence ID" value="GHO49883.1"/>
    <property type="molecule type" value="Genomic_DNA"/>
</dbReference>
<reference evidence="1" key="1">
    <citation type="submission" date="2020-10" db="EMBL/GenBank/DDBJ databases">
        <title>Taxonomic study of unclassified bacteria belonging to the class Ktedonobacteria.</title>
        <authorList>
            <person name="Yabe S."/>
            <person name="Wang C.M."/>
            <person name="Zheng Y."/>
            <person name="Sakai Y."/>
            <person name="Cavaletti L."/>
            <person name="Monciardini P."/>
            <person name="Donadio S."/>
        </authorList>
    </citation>
    <scope>NUCLEOTIDE SEQUENCE</scope>
    <source>
        <strain evidence="1">SOSP1-1</strain>
    </source>
</reference>
<keyword evidence="2" id="KW-1185">Reference proteome</keyword>
<comment type="caution">
    <text evidence="1">The sequence shown here is derived from an EMBL/GenBank/DDBJ whole genome shotgun (WGS) entry which is preliminary data.</text>
</comment>
<dbReference type="Proteomes" id="UP000612362">
    <property type="component" value="Unassembled WGS sequence"/>
</dbReference>
<proteinExistence type="predicted"/>
<gene>
    <name evidence="1" type="ORF">KSX_80460</name>
</gene>
<evidence type="ECO:0000313" key="2">
    <source>
        <dbReference type="Proteomes" id="UP000612362"/>
    </source>
</evidence>
<sequence>MSELINILVKTGQPLEKFIGDLEQLLHLSFQRDSDPIYHDITYRFTDEQARIWVYEREIDEEDDSPYEKYPYVINIEARRFKEPEEELARQRALGYRVFETLKKTGKYRLLLFWDMQKLLEKFEPPVGEE</sequence>
<protein>
    <submittedName>
        <fullName evidence="1">Uncharacterized protein</fullName>
    </submittedName>
</protein>
<evidence type="ECO:0000313" key="1">
    <source>
        <dbReference type="EMBL" id="GHO49883.1"/>
    </source>
</evidence>